<sequence length="82" mass="9074">MITEIQKMNVNIASEAVRQMATLPYEQQERTLEFMKGLTLSGKSGVPGEKLLKYAGSIPPDDLKAMSKAIESDCGKTEPNEW</sequence>
<accession>A0A451B1I3</accession>
<dbReference type="EMBL" id="CAADGD010000098">
    <property type="protein sequence ID" value="VFK72146.1"/>
    <property type="molecule type" value="Genomic_DNA"/>
</dbReference>
<organism evidence="2">
    <name type="scientific">Candidatus Kentrum sp. UNK</name>
    <dbReference type="NCBI Taxonomy" id="2126344"/>
    <lineage>
        <taxon>Bacteria</taxon>
        <taxon>Pseudomonadati</taxon>
        <taxon>Pseudomonadota</taxon>
        <taxon>Gammaproteobacteria</taxon>
        <taxon>Candidatus Kentrum</taxon>
    </lineage>
</organism>
<evidence type="ECO:0000313" key="2">
    <source>
        <dbReference type="EMBL" id="VFK72146.1"/>
    </source>
</evidence>
<gene>
    <name evidence="1" type="ORF">BECKUNK1418G_GA0071005_11029</name>
    <name evidence="2" type="ORF">BECKUNK1418H_GA0071006_10989</name>
</gene>
<reference evidence="2" key="1">
    <citation type="submission" date="2019-02" db="EMBL/GenBank/DDBJ databases">
        <authorList>
            <person name="Gruber-Vodicka R. H."/>
            <person name="Seah K. B. B."/>
        </authorList>
    </citation>
    <scope>NUCLEOTIDE SEQUENCE</scope>
    <source>
        <strain evidence="2">BECK_BY19</strain>
        <strain evidence="1">BECK_BY8</strain>
    </source>
</reference>
<name>A0A451B1I3_9GAMM</name>
<proteinExistence type="predicted"/>
<evidence type="ECO:0000313" key="1">
    <source>
        <dbReference type="EMBL" id="VFK66655.1"/>
    </source>
</evidence>
<dbReference type="AlphaFoldDB" id="A0A451B1I3"/>
<protein>
    <submittedName>
        <fullName evidence="2">Uncharacterized protein</fullName>
    </submittedName>
</protein>
<dbReference type="EMBL" id="CAADFZ010000102">
    <property type="protein sequence ID" value="VFK66655.1"/>
    <property type="molecule type" value="Genomic_DNA"/>
</dbReference>